<evidence type="ECO:0000313" key="3">
    <source>
        <dbReference type="EMBL" id="KAK8846895.1"/>
    </source>
</evidence>
<evidence type="ECO:0000313" key="4">
    <source>
        <dbReference type="Proteomes" id="UP001388673"/>
    </source>
</evidence>
<protein>
    <recommendedName>
        <fullName evidence="2">NAD(P)-binding domain-containing protein</fullName>
    </recommendedName>
</protein>
<reference evidence="3 4" key="1">
    <citation type="journal article" date="2024" name="bioRxiv">
        <title>Comparative genomics of Cryptococcus and Kwoniella reveals pathogenesis evolution and contrasting karyotype dynamics via intercentromeric recombination or chromosome fusion.</title>
        <authorList>
            <person name="Coelho M.A."/>
            <person name="David-Palma M."/>
            <person name="Shea T."/>
            <person name="Bowers K."/>
            <person name="McGinley-Smith S."/>
            <person name="Mohammad A.W."/>
            <person name="Gnirke A."/>
            <person name="Yurkov A.M."/>
            <person name="Nowrousian M."/>
            <person name="Sun S."/>
            <person name="Cuomo C.A."/>
            <person name="Heitman J."/>
        </authorList>
    </citation>
    <scope>NUCLEOTIDE SEQUENCE [LARGE SCALE GENOMIC DNA]</scope>
    <source>
        <strain evidence="3 4">CBS 13917</strain>
    </source>
</reference>
<dbReference type="PANTHER" id="PTHR43355">
    <property type="entry name" value="FLAVIN REDUCTASE (NADPH)"/>
    <property type="match status" value="1"/>
</dbReference>
<dbReference type="RefSeq" id="XP_066800845.1">
    <property type="nucleotide sequence ID" value="XM_066949072.1"/>
</dbReference>
<comment type="similarity">
    <text evidence="1">Belongs to the avfA family.</text>
</comment>
<dbReference type="InterPro" id="IPR016040">
    <property type="entry name" value="NAD(P)-bd_dom"/>
</dbReference>
<dbReference type="InterPro" id="IPR036291">
    <property type="entry name" value="NAD(P)-bd_dom_sf"/>
</dbReference>
<gene>
    <name evidence="3" type="ORF">IAR55_005985</name>
</gene>
<dbReference type="GO" id="GO:0004074">
    <property type="term" value="F:biliverdin reductase [NAD(P)H] activity"/>
    <property type="evidence" value="ECO:0007669"/>
    <property type="project" value="TreeGrafter"/>
</dbReference>
<dbReference type="EMBL" id="JBCAWK010000011">
    <property type="protein sequence ID" value="KAK8846895.1"/>
    <property type="molecule type" value="Genomic_DNA"/>
</dbReference>
<dbReference type="Pfam" id="PF13460">
    <property type="entry name" value="NAD_binding_10"/>
    <property type="match status" value="1"/>
</dbReference>
<dbReference type="SUPFAM" id="SSF51735">
    <property type="entry name" value="NAD(P)-binding Rossmann-fold domains"/>
    <property type="match status" value="1"/>
</dbReference>
<dbReference type="PANTHER" id="PTHR43355:SF2">
    <property type="entry name" value="FLAVIN REDUCTASE (NADPH)"/>
    <property type="match status" value="1"/>
</dbReference>
<feature type="domain" description="NAD(P)-binding" evidence="2">
    <location>
        <begin position="10"/>
        <end position="216"/>
    </location>
</feature>
<organism evidence="3 4">
    <name type="scientific">Kwoniella newhampshirensis</name>
    <dbReference type="NCBI Taxonomy" id="1651941"/>
    <lineage>
        <taxon>Eukaryota</taxon>
        <taxon>Fungi</taxon>
        <taxon>Dikarya</taxon>
        <taxon>Basidiomycota</taxon>
        <taxon>Agaricomycotina</taxon>
        <taxon>Tremellomycetes</taxon>
        <taxon>Tremellales</taxon>
        <taxon>Cryptococcaceae</taxon>
        <taxon>Kwoniella</taxon>
    </lineage>
</organism>
<proteinExistence type="inferred from homology"/>
<evidence type="ECO:0000256" key="1">
    <source>
        <dbReference type="ARBA" id="ARBA00038376"/>
    </source>
</evidence>
<sequence length="230" mass="25270">MPSDNILVLGATGATGLAFLHEVLGAESGPRLTLLVRNKGKLPEDLLQRDPSRVRVVEGGLANENKLDEAMEGVTAVVSFLGAYMSLYYLITRSTPTPIADSFHLIKKVMRKHGVKRLLALSTPAHALPGEVYTWTQYITTQILPPAIVPQGSAEMTAIAEVCADPEFDYTIFRVPHLNTGSADSKVYAGRYGADFKGTQELSRASLARWVWREIEQNTWIKDQPALGNY</sequence>
<comment type="caution">
    <text evidence="3">The sequence shown here is derived from an EMBL/GenBank/DDBJ whole genome shotgun (WGS) entry which is preliminary data.</text>
</comment>
<dbReference type="GeneID" id="92183243"/>
<name>A0AAW0YV33_9TREE</name>
<keyword evidence="4" id="KW-1185">Reference proteome</keyword>
<dbReference type="InterPro" id="IPR051606">
    <property type="entry name" value="Polyketide_Oxido-like"/>
</dbReference>
<dbReference type="Gene3D" id="3.40.50.720">
    <property type="entry name" value="NAD(P)-binding Rossmann-like Domain"/>
    <property type="match status" value="1"/>
</dbReference>
<accession>A0AAW0YV33</accession>
<evidence type="ECO:0000259" key="2">
    <source>
        <dbReference type="Pfam" id="PF13460"/>
    </source>
</evidence>
<dbReference type="Proteomes" id="UP001388673">
    <property type="component" value="Unassembled WGS sequence"/>
</dbReference>
<dbReference type="KEGG" id="kne:92183243"/>
<dbReference type="GO" id="GO:0042602">
    <property type="term" value="F:riboflavin reductase (NADPH) activity"/>
    <property type="evidence" value="ECO:0007669"/>
    <property type="project" value="TreeGrafter"/>
</dbReference>
<dbReference type="AlphaFoldDB" id="A0AAW0YV33"/>